<keyword evidence="4" id="KW-0547">Nucleotide-binding</keyword>
<evidence type="ECO:0000256" key="2">
    <source>
        <dbReference type="ARBA" id="ARBA00022475"/>
    </source>
</evidence>
<keyword evidence="3 8" id="KW-0812">Transmembrane</keyword>
<name>A0A1E7WCX9_9BURK</name>
<protein>
    <submittedName>
        <fullName evidence="11">ATP-binding/permease protein CydD</fullName>
    </submittedName>
</protein>
<dbReference type="PATRIC" id="fig|762836.4.peg.4498"/>
<dbReference type="SUPFAM" id="SSF90123">
    <property type="entry name" value="ABC transporter transmembrane region"/>
    <property type="match status" value="1"/>
</dbReference>
<dbReference type="InterPro" id="IPR003593">
    <property type="entry name" value="AAA+_ATPase"/>
</dbReference>
<dbReference type="InterPro" id="IPR027417">
    <property type="entry name" value="P-loop_NTPase"/>
</dbReference>
<dbReference type="GO" id="GO:0005886">
    <property type="term" value="C:plasma membrane"/>
    <property type="evidence" value="ECO:0007669"/>
    <property type="project" value="UniProtKB-SubCell"/>
</dbReference>
<dbReference type="GO" id="GO:0005524">
    <property type="term" value="F:ATP binding"/>
    <property type="evidence" value="ECO:0007669"/>
    <property type="project" value="UniProtKB-KW"/>
</dbReference>
<dbReference type="Pfam" id="PF00664">
    <property type="entry name" value="ABC_membrane"/>
    <property type="match status" value="1"/>
</dbReference>
<dbReference type="InterPro" id="IPR017871">
    <property type="entry name" value="ABC_transporter-like_CS"/>
</dbReference>
<feature type="domain" description="ABC transmembrane type-1" evidence="10">
    <location>
        <begin position="23"/>
        <end position="305"/>
    </location>
</feature>
<evidence type="ECO:0000256" key="4">
    <source>
        <dbReference type="ARBA" id="ARBA00022741"/>
    </source>
</evidence>
<proteinExistence type="predicted"/>
<comment type="caution">
    <text evidence="11">The sequence shown here is derived from an EMBL/GenBank/DDBJ whole genome shotgun (WGS) entry which is preliminary data.</text>
</comment>
<dbReference type="InterPro" id="IPR011527">
    <property type="entry name" value="ABC1_TM_dom"/>
</dbReference>
<keyword evidence="2" id="KW-1003">Cell membrane</keyword>
<dbReference type="EMBL" id="LROM01000125">
    <property type="protein sequence ID" value="OEZ95361.1"/>
    <property type="molecule type" value="Genomic_DNA"/>
</dbReference>
<dbReference type="Proteomes" id="UP000175989">
    <property type="component" value="Unassembled WGS sequence"/>
</dbReference>
<evidence type="ECO:0000256" key="8">
    <source>
        <dbReference type="SAM" id="Phobius"/>
    </source>
</evidence>
<dbReference type="InterPro" id="IPR003439">
    <property type="entry name" value="ABC_transporter-like_ATP-bd"/>
</dbReference>
<dbReference type="PANTHER" id="PTHR24221">
    <property type="entry name" value="ATP-BINDING CASSETTE SUB-FAMILY B"/>
    <property type="match status" value="1"/>
</dbReference>
<evidence type="ECO:0000259" key="10">
    <source>
        <dbReference type="PROSITE" id="PS50929"/>
    </source>
</evidence>
<feature type="transmembrane region" description="Helical" evidence="8">
    <location>
        <begin position="51"/>
        <end position="68"/>
    </location>
</feature>
<dbReference type="GO" id="GO:0034040">
    <property type="term" value="F:ATPase-coupled lipid transmembrane transporter activity"/>
    <property type="evidence" value="ECO:0007669"/>
    <property type="project" value="TreeGrafter"/>
</dbReference>
<dbReference type="GO" id="GO:0140359">
    <property type="term" value="F:ABC-type transporter activity"/>
    <property type="evidence" value="ECO:0007669"/>
    <property type="project" value="InterPro"/>
</dbReference>
<gene>
    <name evidence="11" type="primary">cydD</name>
    <name evidence="11" type="ORF">DUPY_43700</name>
</gene>
<dbReference type="Gene3D" id="3.40.50.300">
    <property type="entry name" value="P-loop containing nucleotide triphosphate hydrolases"/>
    <property type="match status" value="1"/>
</dbReference>
<dbReference type="SUPFAM" id="SSF52540">
    <property type="entry name" value="P-loop containing nucleoside triphosphate hydrolases"/>
    <property type="match status" value="1"/>
</dbReference>
<dbReference type="SMART" id="SM00382">
    <property type="entry name" value="AAA"/>
    <property type="match status" value="1"/>
</dbReference>
<keyword evidence="12" id="KW-1185">Reference proteome</keyword>
<dbReference type="GO" id="GO:0016887">
    <property type="term" value="F:ATP hydrolysis activity"/>
    <property type="evidence" value="ECO:0007669"/>
    <property type="project" value="InterPro"/>
</dbReference>
<dbReference type="PANTHER" id="PTHR24221:SF261">
    <property type="entry name" value="GLUTATHIONE_L-CYSTEINE TRANSPORT SYSTEM ATP-BINDING_PERMEASE PROTEIN CYDD"/>
    <property type="match status" value="1"/>
</dbReference>
<evidence type="ECO:0000313" key="12">
    <source>
        <dbReference type="Proteomes" id="UP000175989"/>
    </source>
</evidence>
<dbReference type="CDD" id="cd18584">
    <property type="entry name" value="ABC_6TM_AarD_CydD"/>
    <property type="match status" value="1"/>
</dbReference>
<dbReference type="Pfam" id="PF00005">
    <property type="entry name" value="ABC_tran"/>
    <property type="match status" value="1"/>
</dbReference>
<keyword evidence="7 8" id="KW-0472">Membrane</keyword>
<evidence type="ECO:0000256" key="3">
    <source>
        <dbReference type="ARBA" id="ARBA00022692"/>
    </source>
</evidence>
<sequence>MSSASVSPPVFVVPRLPAMVQGAAALAWLPQATLLAWAVQGMVAGNGWRAALLPAAVILVLGVLRALAEAWGARTMYAAARSHLSALRAGAIAALARRSPLDRDRARSGQAASVLAEQAEAVVPYLVRFQPARWKAVLAPLAILAAIAPLSWIAALVLLVAAPLIPVFMALVGMGAQAASRAHMVELGGMNAFLLDRLRGLATLRALDAVDATATRLGDTAQSLRRRTMAVLRIAFLSSAVLELFSALGVAMVAVYIGFSLLGTLDVGAWGAQLTLGQGLFILLLAPAFFEPLRELAAVWHDKAAGEAGLAGLRDLAADGVMLIGDANGAAAAVSATVSTAVGSAVGSAVGTGARAGSGAASQSARTAINGLPARSAPAVEVCALQFAHAGEQALFDGFSLTVRPGEHVALLGASGAGKTTLLVLLAGLLPADGGAIRIGGVDLAEQSAATLRRRMAWMGQRPHVFSASVSDNITLGRPVDASLAVSDALHLAELGAVAQAQPGVMLADGGHGLSGGEAVRLALARVAVWPHADLLLVDEPTAHLDSETAARVTDALLALARGKTLLVATHDPVLAARLHRAIDLSARTTPQRSIA</sequence>
<dbReference type="PROSITE" id="PS50893">
    <property type="entry name" value="ABC_TRANSPORTER_2"/>
    <property type="match status" value="1"/>
</dbReference>
<keyword evidence="5 11" id="KW-0067">ATP-binding</keyword>
<dbReference type="PROSITE" id="PS00211">
    <property type="entry name" value="ABC_TRANSPORTER_1"/>
    <property type="match status" value="1"/>
</dbReference>
<dbReference type="RefSeq" id="WP_070251063.1">
    <property type="nucleotide sequence ID" value="NZ_LROM01000125.1"/>
</dbReference>
<dbReference type="AlphaFoldDB" id="A0A1E7WCX9"/>
<reference evidence="12" key="1">
    <citation type="journal article" date="2016" name="Front. Microbiol.">
        <title>Molecular Keys to the Janthinobacterium and Duganella spp. Interaction with the Plant Pathogen Fusarium graminearum.</title>
        <authorList>
            <person name="Haack F.S."/>
            <person name="Poehlein A."/>
            <person name="Kroger C."/>
            <person name="Voigt C.A."/>
            <person name="Piepenbring M."/>
            <person name="Bode H.B."/>
            <person name="Daniel R."/>
            <person name="Schafer W."/>
            <person name="Streit W.R."/>
        </authorList>
    </citation>
    <scope>NUCLEOTIDE SEQUENCE [LARGE SCALE GENOMIC DNA]</scope>
    <source>
        <strain evidence="12">T54</strain>
    </source>
</reference>
<feature type="transmembrane region" description="Helical" evidence="8">
    <location>
        <begin position="141"/>
        <end position="174"/>
    </location>
</feature>
<feature type="transmembrane region" description="Helical" evidence="8">
    <location>
        <begin position="20"/>
        <end position="39"/>
    </location>
</feature>
<evidence type="ECO:0000256" key="7">
    <source>
        <dbReference type="ARBA" id="ARBA00023136"/>
    </source>
</evidence>
<dbReference type="Gene3D" id="1.20.1560.10">
    <property type="entry name" value="ABC transporter type 1, transmembrane domain"/>
    <property type="match status" value="1"/>
</dbReference>
<dbReference type="InterPro" id="IPR036640">
    <property type="entry name" value="ABC1_TM_sf"/>
</dbReference>
<evidence type="ECO:0000313" key="11">
    <source>
        <dbReference type="EMBL" id="OEZ95361.1"/>
    </source>
</evidence>
<evidence type="ECO:0000256" key="1">
    <source>
        <dbReference type="ARBA" id="ARBA00004651"/>
    </source>
</evidence>
<keyword evidence="6 8" id="KW-1133">Transmembrane helix</keyword>
<evidence type="ECO:0000256" key="6">
    <source>
        <dbReference type="ARBA" id="ARBA00022989"/>
    </source>
</evidence>
<accession>A0A1E7WCX9</accession>
<evidence type="ECO:0000256" key="5">
    <source>
        <dbReference type="ARBA" id="ARBA00022840"/>
    </source>
</evidence>
<feature type="domain" description="ABC transporter" evidence="9">
    <location>
        <begin position="380"/>
        <end position="595"/>
    </location>
</feature>
<dbReference type="NCBIfam" id="TIGR02857">
    <property type="entry name" value="CydD"/>
    <property type="match status" value="1"/>
</dbReference>
<evidence type="ECO:0000259" key="9">
    <source>
        <dbReference type="PROSITE" id="PS50893"/>
    </source>
</evidence>
<dbReference type="OrthoDB" id="9806127at2"/>
<feature type="transmembrane region" description="Helical" evidence="8">
    <location>
        <begin position="269"/>
        <end position="290"/>
    </location>
</feature>
<dbReference type="GO" id="GO:0042883">
    <property type="term" value="P:cysteine transport"/>
    <property type="evidence" value="ECO:0007669"/>
    <property type="project" value="InterPro"/>
</dbReference>
<dbReference type="InterPro" id="IPR039421">
    <property type="entry name" value="Type_1_exporter"/>
</dbReference>
<comment type="subcellular location">
    <subcellularLocation>
        <location evidence="1">Cell membrane</location>
        <topology evidence="1">Multi-pass membrane protein</topology>
    </subcellularLocation>
</comment>
<dbReference type="PROSITE" id="PS50929">
    <property type="entry name" value="ABC_TM1F"/>
    <property type="match status" value="1"/>
</dbReference>
<dbReference type="InterPro" id="IPR014216">
    <property type="entry name" value="ABC_transptr_CydD"/>
</dbReference>
<feature type="transmembrane region" description="Helical" evidence="8">
    <location>
        <begin position="234"/>
        <end position="257"/>
    </location>
</feature>
<organism evidence="11 12">
    <name type="scientific">Duganella phyllosphaerae</name>
    <dbReference type="NCBI Taxonomy" id="762836"/>
    <lineage>
        <taxon>Bacteria</taxon>
        <taxon>Pseudomonadati</taxon>
        <taxon>Pseudomonadota</taxon>
        <taxon>Betaproteobacteria</taxon>
        <taxon>Burkholderiales</taxon>
        <taxon>Oxalobacteraceae</taxon>
        <taxon>Telluria group</taxon>
        <taxon>Duganella</taxon>
    </lineage>
</organism>